<comment type="caution">
    <text evidence="6">The sequence shown here is derived from an EMBL/GenBank/DDBJ whole genome shotgun (WGS) entry which is preliminary data.</text>
</comment>
<dbReference type="InterPro" id="IPR027417">
    <property type="entry name" value="P-loop_NTPase"/>
</dbReference>
<dbReference type="SUPFAM" id="SSF52540">
    <property type="entry name" value="P-loop containing nucleoside triphosphate hydrolases"/>
    <property type="match status" value="1"/>
</dbReference>
<evidence type="ECO:0000256" key="3">
    <source>
        <dbReference type="ARBA" id="ARBA00022741"/>
    </source>
</evidence>
<keyword evidence="4 6" id="KW-0067">ATP-binding</keyword>
<dbReference type="InterPro" id="IPR050763">
    <property type="entry name" value="ABC_transporter_ATP-binding"/>
</dbReference>
<dbReference type="CDD" id="cd03230">
    <property type="entry name" value="ABC_DR_subfamily_A"/>
    <property type="match status" value="1"/>
</dbReference>
<evidence type="ECO:0000313" key="7">
    <source>
        <dbReference type="Proteomes" id="UP000732298"/>
    </source>
</evidence>
<dbReference type="Gene3D" id="3.40.50.300">
    <property type="entry name" value="P-loop containing nucleotide triphosphate hydrolases"/>
    <property type="match status" value="1"/>
</dbReference>
<protein>
    <submittedName>
        <fullName evidence="6">ABC transporter ATP-binding protein</fullName>
    </submittedName>
</protein>
<dbReference type="PANTHER" id="PTHR42711:SF5">
    <property type="entry name" value="ABC TRANSPORTER ATP-BINDING PROTEIN NATA"/>
    <property type="match status" value="1"/>
</dbReference>
<evidence type="ECO:0000259" key="5">
    <source>
        <dbReference type="PROSITE" id="PS50893"/>
    </source>
</evidence>
<dbReference type="SMART" id="SM00382">
    <property type="entry name" value="AAA"/>
    <property type="match status" value="1"/>
</dbReference>
<keyword evidence="2" id="KW-0813">Transport</keyword>
<dbReference type="Proteomes" id="UP000732298">
    <property type="component" value="Unassembled WGS sequence"/>
</dbReference>
<dbReference type="GO" id="GO:0016887">
    <property type="term" value="F:ATP hydrolysis activity"/>
    <property type="evidence" value="ECO:0007669"/>
    <property type="project" value="InterPro"/>
</dbReference>
<dbReference type="InterPro" id="IPR003439">
    <property type="entry name" value="ABC_transporter-like_ATP-bd"/>
</dbReference>
<dbReference type="EMBL" id="JACQPB010000011">
    <property type="protein sequence ID" value="MBI4210053.1"/>
    <property type="molecule type" value="Genomic_DNA"/>
</dbReference>
<comment type="similarity">
    <text evidence="1">Belongs to the ABC transporter superfamily.</text>
</comment>
<name>A0A8T3YIH2_9ARCH</name>
<reference evidence="6" key="1">
    <citation type="submission" date="2020-07" db="EMBL/GenBank/DDBJ databases">
        <title>Huge and variable diversity of episymbiotic CPR bacteria and DPANN archaea in groundwater ecosystems.</title>
        <authorList>
            <person name="He C.Y."/>
            <person name="Keren R."/>
            <person name="Whittaker M."/>
            <person name="Farag I.F."/>
            <person name="Doudna J."/>
            <person name="Cate J.H.D."/>
            <person name="Banfield J.F."/>
        </authorList>
    </citation>
    <scope>NUCLEOTIDE SEQUENCE</scope>
    <source>
        <strain evidence="6">NC_groundwater_1296_Ag_S-0.2um_52_80</strain>
    </source>
</reference>
<proteinExistence type="inferred from homology"/>
<dbReference type="PROSITE" id="PS50893">
    <property type="entry name" value="ABC_TRANSPORTER_2"/>
    <property type="match status" value="1"/>
</dbReference>
<evidence type="ECO:0000256" key="1">
    <source>
        <dbReference type="ARBA" id="ARBA00005417"/>
    </source>
</evidence>
<evidence type="ECO:0000256" key="4">
    <source>
        <dbReference type="ARBA" id="ARBA00022840"/>
    </source>
</evidence>
<dbReference type="InterPro" id="IPR003593">
    <property type="entry name" value="AAA+_ATPase"/>
</dbReference>
<keyword evidence="3" id="KW-0547">Nucleotide-binding</keyword>
<dbReference type="PANTHER" id="PTHR42711">
    <property type="entry name" value="ABC TRANSPORTER ATP-BINDING PROTEIN"/>
    <property type="match status" value="1"/>
</dbReference>
<accession>A0A8T3YIH2</accession>
<feature type="domain" description="ABC transporter" evidence="5">
    <location>
        <begin position="4"/>
        <end position="204"/>
    </location>
</feature>
<organism evidence="6 7">
    <name type="scientific">Candidatus Iainarchaeum sp</name>
    <dbReference type="NCBI Taxonomy" id="3101447"/>
    <lineage>
        <taxon>Archaea</taxon>
        <taxon>Candidatus Iainarchaeota</taxon>
        <taxon>Candidatus Iainarchaeia</taxon>
        <taxon>Candidatus Iainarchaeales</taxon>
        <taxon>Candidatus Iainarchaeaceae</taxon>
        <taxon>Candidatus Iainarchaeum</taxon>
    </lineage>
</organism>
<dbReference type="AlphaFoldDB" id="A0A8T3YIH2"/>
<sequence>MDALEVKGAVKQFREGGNVIKALDNVSMKIREGEIVGLLGPNGAGKTTLISATCGLLELDSGEIKVFGKDALAQKEEVSGEINLITGFAGLLQGLSVENLLRYYAMLYNVREKETAIENVLAMTGLAGKRKQVAVTLSSGYKQRFYIAKALLSGPRLLLMDEPTVGLDVKSAMKIRMLVKKLRDDGKTILLTTHYMQRPNSSATG</sequence>
<gene>
    <name evidence="6" type="ORF">HY544_00915</name>
</gene>
<evidence type="ECO:0000256" key="2">
    <source>
        <dbReference type="ARBA" id="ARBA00022448"/>
    </source>
</evidence>
<evidence type="ECO:0000313" key="6">
    <source>
        <dbReference type="EMBL" id="MBI4210053.1"/>
    </source>
</evidence>
<dbReference type="Pfam" id="PF00005">
    <property type="entry name" value="ABC_tran"/>
    <property type="match status" value="1"/>
</dbReference>
<dbReference type="GO" id="GO:0005524">
    <property type="term" value="F:ATP binding"/>
    <property type="evidence" value="ECO:0007669"/>
    <property type="project" value="UniProtKB-KW"/>
</dbReference>